<sequence length="357" mass="40156">MAGRVEPMDVDREIVSETFDEAVDEDMEVFNMSPVEARTMTHVNAPMRTSPHLHSGDVVKIVRTPKRGGQSSRLRKAMAARRRHQAESARSETRPKLKTPDSAENRRGSLSEDSPQYGTYPRKSPYGAYGQAESDAVPSYADPLKPDSSAVDVATRHQQMIVVLAGYLQLVFNLVLVSVILYSLISFAMSVRQDIQLKVNEEIADIRTDIERCRFNFFENRCNDEDRIVPRMREQCSEWASCLGRDPANAAYQTRLTAELIAEVVNSFIEPISYKTMVFTIGITIAFTVISNLAFYMARSKSSPIAPLQIEHIATSERFSEAASNRTPKAPGSSRKERYDGFHASGTPRRLEFYETN</sequence>
<keyword evidence="5" id="KW-1185">Reference proteome</keyword>
<evidence type="ECO:0000313" key="4">
    <source>
        <dbReference type="EMBL" id="KAJ8903106.1"/>
    </source>
</evidence>
<feature type="compositionally biased region" description="Basic and acidic residues" evidence="1">
    <location>
        <begin position="85"/>
        <end position="110"/>
    </location>
</feature>
<organism evidence="4 5">
    <name type="scientific">Rhodosorus marinus</name>
    <dbReference type="NCBI Taxonomy" id="101924"/>
    <lineage>
        <taxon>Eukaryota</taxon>
        <taxon>Rhodophyta</taxon>
        <taxon>Stylonematophyceae</taxon>
        <taxon>Stylonematales</taxon>
        <taxon>Stylonemataceae</taxon>
        <taxon>Rhodosorus</taxon>
    </lineage>
</organism>
<feature type="region of interest" description="Disordered" evidence="1">
    <location>
        <begin position="319"/>
        <end position="357"/>
    </location>
</feature>
<accession>A0AAV8UNS5</accession>
<dbReference type="Pfam" id="PF10104">
    <property type="entry name" value="Brr6_like_C_C"/>
    <property type="match status" value="1"/>
</dbReference>
<gene>
    <name evidence="4" type="ORF">NDN08_006421</name>
</gene>
<dbReference type="SMART" id="SM01042">
    <property type="entry name" value="Brr6_like_C_C"/>
    <property type="match status" value="1"/>
</dbReference>
<dbReference type="EMBL" id="JAMWBK010000008">
    <property type="protein sequence ID" value="KAJ8903106.1"/>
    <property type="molecule type" value="Genomic_DNA"/>
</dbReference>
<keyword evidence="2" id="KW-0812">Transmembrane</keyword>
<evidence type="ECO:0000313" key="5">
    <source>
        <dbReference type="Proteomes" id="UP001157974"/>
    </source>
</evidence>
<feature type="region of interest" description="Disordered" evidence="1">
    <location>
        <begin position="61"/>
        <end position="133"/>
    </location>
</feature>
<evidence type="ECO:0000256" key="1">
    <source>
        <dbReference type="SAM" id="MobiDB-lite"/>
    </source>
</evidence>
<comment type="caution">
    <text evidence="4">The sequence shown here is derived from an EMBL/GenBank/DDBJ whole genome shotgun (WGS) entry which is preliminary data.</text>
</comment>
<keyword evidence="2" id="KW-0472">Membrane</keyword>
<evidence type="ECO:0000256" key="2">
    <source>
        <dbReference type="SAM" id="Phobius"/>
    </source>
</evidence>
<proteinExistence type="predicted"/>
<name>A0AAV8UNS5_9RHOD</name>
<dbReference type="GO" id="GO:0031965">
    <property type="term" value="C:nuclear membrane"/>
    <property type="evidence" value="ECO:0007669"/>
    <property type="project" value="InterPro"/>
</dbReference>
<keyword evidence="2" id="KW-1133">Transmembrane helix</keyword>
<dbReference type="GO" id="GO:0006998">
    <property type="term" value="P:nuclear envelope organization"/>
    <property type="evidence" value="ECO:0007669"/>
    <property type="project" value="InterPro"/>
</dbReference>
<dbReference type="PANTHER" id="PTHR28136">
    <property type="entry name" value="NUCLEUS EXPORT PROTEIN BRR6"/>
    <property type="match status" value="1"/>
</dbReference>
<reference evidence="4 5" key="1">
    <citation type="journal article" date="2023" name="Nat. Commun.">
        <title>Origin of minicircular mitochondrial genomes in red algae.</title>
        <authorList>
            <person name="Lee Y."/>
            <person name="Cho C.H."/>
            <person name="Lee Y.M."/>
            <person name="Park S.I."/>
            <person name="Yang J.H."/>
            <person name="West J.A."/>
            <person name="Bhattacharya D."/>
            <person name="Yoon H.S."/>
        </authorList>
    </citation>
    <scope>NUCLEOTIDE SEQUENCE [LARGE SCALE GENOMIC DNA]</scope>
    <source>
        <strain evidence="4 5">CCMP1338</strain>
        <tissue evidence="4">Whole cell</tissue>
    </source>
</reference>
<feature type="domain" description="Brl1/Brr6" evidence="3">
    <location>
        <begin position="164"/>
        <end position="299"/>
    </location>
</feature>
<dbReference type="InterPro" id="IPR040202">
    <property type="entry name" value="Brl1/Brr6"/>
</dbReference>
<protein>
    <recommendedName>
        <fullName evidence="3">Brl1/Brr6 domain-containing protein</fullName>
    </recommendedName>
</protein>
<dbReference type="GO" id="GO:0055088">
    <property type="term" value="P:lipid homeostasis"/>
    <property type="evidence" value="ECO:0007669"/>
    <property type="project" value="InterPro"/>
</dbReference>
<feature type="transmembrane region" description="Helical" evidence="2">
    <location>
        <begin position="277"/>
        <end position="298"/>
    </location>
</feature>
<feature type="compositionally biased region" description="Basic residues" evidence="1">
    <location>
        <begin position="73"/>
        <end position="84"/>
    </location>
</feature>
<dbReference type="Proteomes" id="UP001157974">
    <property type="component" value="Unassembled WGS sequence"/>
</dbReference>
<dbReference type="PANTHER" id="PTHR28136:SF1">
    <property type="entry name" value="NUCLEUS EXPORT PROTEIN BRL1"/>
    <property type="match status" value="1"/>
</dbReference>
<feature type="transmembrane region" description="Helical" evidence="2">
    <location>
        <begin position="161"/>
        <end position="185"/>
    </location>
</feature>
<dbReference type="AlphaFoldDB" id="A0AAV8UNS5"/>
<dbReference type="InterPro" id="IPR018767">
    <property type="entry name" value="Brl1/Brr6_dom"/>
</dbReference>
<evidence type="ECO:0000259" key="3">
    <source>
        <dbReference type="SMART" id="SM01042"/>
    </source>
</evidence>